<reference evidence="2" key="1">
    <citation type="submission" date="2020-11" db="EMBL/GenBank/DDBJ databases">
        <authorList>
            <consortium name="DOE Joint Genome Institute"/>
            <person name="Ahrendt S."/>
            <person name="Riley R."/>
            <person name="Andreopoulos W."/>
            <person name="Labutti K."/>
            <person name="Pangilinan J."/>
            <person name="Ruiz-Duenas F.J."/>
            <person name="Barrasa J.M."/>
            <person name="Sanchez-Garcia M."/>
            <person name="Camarero S."/>
            <person name="Miyauchi S."/>
            <person name="Serrano A."/>
            <person name="Linde D."/>
            <person name="Babiker R."/>
            <person name="Drula E."/>
            <person name="Ayuso-Fernandez I."/>
            <person name="Pacheco R."/>
            <person name="Padilla G."/>
            <person name="Ferreira P."/>
            <person name="Barriuso J."/>
            <person name="Kellner H."/>
            <person name="Castanera R."/>
            <person name="Alfaro M."/>
            <person name="Ramirez L."/>
            <person name="Pisabarro A.G."/>
            <person name="Kuo A."/>
            <person name="Tritt A."/>
            <person name="Lipzen A."/>
            <person name="He G."/>
            <person name="Yan M."/>
            <person name="Ng V."/>
            <person name="Cullen D."/>
            <person name="Martin F."/>
            <person name="Rosso M.-N."/>
            <person name="Henrissat B."/>
            <person name="Hibbett D."/>
            <person name="Martinez A.T."/>
            <person name="Grigoriev I.V."/>
        </authorList>
    </citation>
    <scope>NUCLEOTIDE SEQUENCE</scope>
    <source>
        <strain evidence="2">ATCC 90797</strain>
    </source>
</reference>
<dbReference type="Proteomes" id="UP000807025">
    <property type="component" value="Unassembled WGS sequence"/>
</dbReference>
<evidence type="ECO:0000256" key="1">
    <source>
        <dbReference type="SAM" id="Phobius"/>
    </source>
</evidence>
<evidence type="ECO:0000313" key="3">
    <source>
        <dbReference type="Proteomes" id="UP000807025"/>
    </source>
</evidence>
<dbReference type="AlphaFoldDB" id="A0A9P6D9K0"/>
<feature type="transmembrane region" description="Helical" evidence="1">
    <location>
        <begin position="162"/>
        <end position="182"/>
    </location>
</feature>
<sequence length="253" mass="27445">MEARPGSIAPSLITEMVTETATIISLPAASTSFVTHMTTVTLTFIDSMTVMSNHVSTFVITEMMTETTTVIAVAPNEYSMGDRHSSIAPSVIAETVTETATIISVPVASTSFVTHTTTMTSTFTDSQVSTFSATKTATLTVIAQTYDLTTSHSISSSTGARLYELIFGVFYILLPAVGLMLCHKVVYGHFVHAWMSLDNDYLNVQAFLVRLFRMFTRLKQEDGRTDLGEVPKTHEFPGTLLGFHDDGGDNSGD</sequence>
<evidence type="ECO:0000313" key="2">
    <source>
        <dbReference type="EMBL" id="KAF9487780.1"/>
    </source>
</evidence>
<gene>
    <name evidence="2" type="ORF">BDN71DRAFT_1513643</name>
</gene>
<organism evidence="2 3">
    <name type="scientific">Pleurotus eryngii</name>
    <name type="common">Boletus of the steppes</name>
    <dbReference type="NCBI Taxonomy" id="5323"/>
    <lineage>
        <taxon>Eukaryota</taxon>
        <taxon>Fungi</taxon>
        <taxon>Dikarya</taxon>
        <taxon>Basidiomycota</taxon>
        <taxon>Agaricomycotina</taxon>
        <taxon>Agaricomycetes</taxon>
        <taxon>Agaricomycetidae</taxon>
        <taxon>Agaricales</taxon>
        <taxon>Pleurotineae</taxon>
        <taxon>Pleurotaceae</taxon>
        <taxon>Pleurotus</taxon>
    </lineage>
</organism>
<dbReference type="EMBL" id="MU154751">
    <property type="protein sequence ID" value="KAF9487780.1"/>
    <property type="molecule type" value="Genomic_DNA"/>
</dbReference>
<name>A0A9P6D9K0_PLEER</name>
<keyword evidence="1" id="KW-1133">Transmembrane helix</keyword>
<keyword evidence="3" id="KW-1185">Reference proteome</keyword>
<keyword evidence="1" id="KW-0812">Transmembrane</keyword>
<comment type="caution">
    <text evidence="2">The sequence shown here is derived from an EMBL/GenBank/DDBJ whole genome shotgun (WGS) entry which is preliminary data.</text>
</comment>
<proteinExistence type="predicted"/>
<accession>A0A9P6D9K0</accession>
<keyword evidence="1" id="KW-0472">Membrane</keyword>
<protein>
    <submittedName>
        <fullName evidence="2">Uncharacterized protein</fullName>
    </submittedName>
</protein>